<dbReference type="Gene3D" id="2.40.230.10">
    <property type="entry name" value="Phospholipase A1"/>
    <property type="match status" value="1"/>
</dbReference>
<dbReference type="RefSeq" id="WP_306389050.1">
    <property type="nucleotide sequence ID" value="NZ_JAVCAP010000012.1"/>
</dbReference>
<evidence type="ECO:0000256" key="1">
    <source>
        <dbReference type="ARBA" id="ARBA00000111"/>
    </source>
</evidence>
<dbReference type="Pfam" id="PF02253">
    <property type="entry name" value="PLA1"/>
    <property type="match status" value="1"/>
</dbReference>
<keyword evidence="8" id="KW-0732">Signal</keyword>
<keyword evidence="9 15" id="KW-0378">Hydrolase</keyword>
<comment type="subcellular location">
    <subcellularLocation>
        <location evidence="15">Cell outer membrane</location>
        <topology evidence="15">Multi-pass membrane protein</topology>
    </subcellularLocation>
    <text evidence="15">One of the very few enzymes located there.</text>
</comment>
<keyword evidence="12 15" id="KW-0443">Lipid metabolism</keyword>
<name>A0ABT9JRX4_9PROT</name>
<comment type="similarity">
    <text evidence="3 15">Belongs to the phospholipase A1 family.</text>
</comment>
<dbReference type="PRINTS" id="PR01486">
    <property type="entry name" value="PHPHLIPASEA1"/>
</dbReference>
<keyword evidence="11 15" id="KW-0442">Lipid degradation</keyword>
<evidence type="ECO:0000256" key="2">
    <source>
        <dbReference type="ARBA" id="ARBA00001604"/>
    </source>
</evidence>
<comment type="caution">
    <text evidence="16">The sequence shown here is derived from an EMBL/GenBank/DDBJ whole genome shotgun (WGS) entry which is preliminary data.</text>
</comment>
<accession>A0ABT9JRX4</accession>
<evidence type="ECO:0000256" key="13">
    <source>
        <dbReference type="ARBA" id="ARBA00023136"/>
    </source>
</evidence>
<dbReference type="PANTHER" id="PTHR40457:SF1">
    <property type="entry name" value="PHOSPHOLIPASE A1"/>
    <property type="match status" value="1"/>
</dbReference>
<proteinExistence type="inferred from homology"/>
<dbReference type="EC" id="3.1.1.4" evidence="15"/>
<comment type="catalytic activity">
    <reaction evidence="1 15">
        <text>a 1,2-diacyl-sn-glycero-3-phosphocholine + H2O = a 2-acyl-sn-glycero-3-phosphocholine + a fatty acid + H(+)</text>
        <dbReference type="Rhea" id="RHEA:18689"/>
        <dbReference type="ChEBI" id="CHEBI:15377"/>
        <dbReference type="ChEBI" id="CHEBI:15378"/>
        <dbReference type="ChEBI" id="CHEBI:28868"/>
        <dbReference type="ChEBI" id="CHEBI:57643"/>
        <dbReference type="ChEBI" id="CHEBI:57875"/>
        <dbReference type="EC" id="3.1.1.32"/>
    </reaction>
</comment>
<keyword evidence="17" id="KW-1185">Reference proteome</keyword>
<keyword evidence="7 15" id="KW-0479">Metal-binding</keyword>
<evidence type="ECO:0000256" key="4">
    <source>
        <dbReference type="ARBA" id="ARBA00011702"/>
    </source>
</evidence>
<evidence type="ECO:0000256" key="6">
    <source>
        <dbReference type="ARBA" id="ARBA00022692"/>
    </source>
</evidence>
<keyword evidence="10 15" id="KW-0106">Calcium</keyword>
<evidence type="ECO:0000256" key="11">
    <source>
        <dbReference type="ARBA" id="ARBA00022963"/>
    </source>
</evidence>
<comment type="function">
    <text evidence="15">Hydrolysis of phosphatidylcholine with phospholipase A2 (EC 3.1.1.4) and phospholipase A1 (EC 3.1.1.32) activities.</text>
</comment>
<dbReference type="InterPro" id="IPR036541">
    <property type="entry name" value="PLipase_A1_sf"/>
</dbReference>
<reference evidence="17" key="1">
    <citation type="journal article" date="2019" name="Int. J. Syst. Evol. Microbiol.">
        <title>The Global Catalogue of Microorganisms (GCM) 10K type strain sequencing project: providing services to taxonomists for standard genome sequencing and annotation.</title>
        <authorList>
            <consortium name="The Broad Institute Genomics Platform"/>
            <consortium name="The Broad Institute Genome Sequencing Center for Infectious Disease"/>
            <person name="Wu L."/>
            <person name="Ma J."/>
        </authorList>
    </citation>
    <scope>NUCLEOTIDE SEQUENCE [LARGE SCALE GENOMIC DNA]</scope>
    <source>
        <strain evidence="17">VKM B-3159</strain>
    </source>
</reference>
<dbReference type="Proteomes" id="UP001225906">
    <property type="component" value="Unassembled WGS sequence"/>
</dbReference>
<evidence type="ECO:0000256" key="5">
    <source>
        <dbReference type="ARBA" id="ARBA00022452"/>
    </source>
</evidence>
<evidence type="ECO:0000313" key="16">
    <source>
        <dbReference type="EMBL" id="MDP8567323.1"/>
    </source>
</evidence>
<evidence type="ECO:0000256" key="8">
    <source>
        <dbReference type="ARBA" id="ARBA00022729"/>
    </source>
</evidence>
<evidence type="ECO:0000256" key="12">
    <source>
        <dbReference type="ARBA" id="ARBA00023098"/>
    </source>
</evidence>
<evidence type="ECO:0000256" key="14">
    <source>
        <dbReference type="ARBA" id="ARBA00023237"/>
    </source>
</evidence>
<keyword evidence="14 15" id="KW-0998">Cell outer membrane</keyword>
<organism evidence="16 17">
    <name type="scientific">Methylophilus aquaticus</name>
    <dbReference type="NCBI Taxonomy" id="1971610"/>
    <lineage>
        <taxon>Bacteria</taxon>
        <taxon>Pseudomonadati</taxon>
        <taxon>Pseudomonadota</taxon>
        <taxon>Betaproteobacteria</taxon>
        <taxon>Nitrosomonadales</taxon>
        <taxon>Methylophilaceae</taxon>
        <taxon>Methylophilus</taxon>
    </lineage>
</organism>
<dbReference type="InterPro" id="IPR003187">
    <property type="entry name" value="PLipase_A1"/>
</dbReference>
<keyword evidence="6" id="KW-0812">Transmembrane</keyword>
<dbReference type="PANTHER" id="PTHR40457">
    <property type="entry name" value="PHOSPHOLIPASE A1"/>
    <property type="match status" value="1"/>
</dbReference>
<dbReference type="EC" id="3.1.1.32" evidence="15"/>
<protein>
    <recommendedName>
        <fullName evidence="15">Phospholipase A1</fullName>
        <ecNumber evidence="15">3.1.1.32</ecNumber>
        <ecNumber evidence="15">3.1.1.4</ecNumber>
    </recommendedName>
    <alternativeName>
        <fullName evidence="15">Phosphatidylcholine 1-acylhydrolase</fullName>
    </alternativeName>
</protein>
<keyword evidence="5" id="KW-1134">Transmembrane beta strand</keyword>
<sequence length="371" mass="42399">MSHGFKSRNALLRLHIGGLLTITALLSMELAWAAPMSEMQQALRTCQTEFSDDASRRLVCFDKVAGQYATTQITSPILSPAQTELVAKVSADTGYLARKWHLNSQDELHFTDLETYQQNYIVTSYSSNPNQVPDSPSRPNTQDRALDHNDIHFQISLKTQLMNFSDWLPKNNWIQSARLWGAYTQQSFWQVYNESQSRPVRDHNYSPELILSLGLNSPEAPKRWAVIPDLLNLGVVHESNGRSMPLSRSWNRIYLQGGWQLNERYSLLFKPWWRIPESKSDDDNPDISKYMGYGDVTLRWDSEANTTAASILLRNNLRSDNRGYVKMDVQYKPFKNESARFYAMLASGYGVSLLDYNQAQTMFGIGFAIGE</sequence>
<gene>
    <name evidence="16" type="ORF">Q9291_05640</name>
</gene>
<keyword evidence="13" id="KW-0472">Membrane</keyword>
<comment type="subunit">
    <text evidence="4 15">Homodimer; dimerization is reversible, and the dimeric form is the active one.</text>
</comment>
<dbReference type="SUPFAM" id="SSF56931">
    <property type="entry name" value="Outer membrane phospholipase A (OMPLA)"/>
    <property type="match status" value="1"/>
</dbReference>
<comment type="catalytic activity">
    <reaction evidence="2 15">
        <text>a 1,2-diacyl-sn-glycero-3-phosphocholine + H2O = a 1-acyl-sn-glycero-3-phosphocholine + a fatty acid + H(+)</text>
        <dbReference type="Rhea" id="RHEA:15801"/>
        <dbReference type="ChEBI" id="CHEBI:15377"/>
        <dbReference type="ChEBI" id="CHEBI:15378"/>
        <dbReference type="ChEBI" id="CHEBI:28868"/>
        <dbReference type="ChEBI" id="CHEBI:57643"/>
        <dbReference type="ChEBI" id="CHEBI:58168"/>
        <dbReference type="EC" id="3.1.1.4"/>
    </reaction>
</comment>
<evidence type="ECO:0000256" key="10">
    <source>
        <dbReference type="ARBA" id="ARBA00022837"/>
    </source>
</evidence>
<evidence type="ECO:0000256" key="3">
    <source>
        <dbReference type="ARBA" id="ARBA00010525"/>
    </source>
</evidence>
<evidence type="ECO:0000256" key="9">
    <source>
        <dbReference type="ARBA" id="ARBA00022801"/>
    </source>
</evidence>
<evidence type="ECO:0000256" key="15">
    <source>
        <dbReference type="RuleBase" id="RU366027"/>
    </source>
</evidence>
<comment type="cofactor">
    <cofactor evidence="15">
        <name>Ca(2+)</name>
        <dbReference type="ChEBI" id="CHEBI:29108"/>
    </cofactor>
    <text evidence="15">Binds 1 Ca(2+) ion per monomer. In the dimeric form the Ca(2+) is bound by different amino acids with binding of each Ca(2+) shared with ligands coming from each monomer. The Ca(2+) ion may have a role in catalysis.</text>
</comment>
<evidence type="ECO:0000256" key="7">
    <source>
        <dbReference type="ARBA" id="ARBA00022723"/>
    </source>
</evidence>
<dbReference type="EMBL" id="JAVCAP010000012">
    <property type="protein sequence ID" value="MDP8567323.1"/>
    <property type="molecule type" value="Genomic_DNA"/>
</dbReference>
<evidence type="ECO:0000313" key="17">
    <source>
        <dbReference type="Proteomes" id="UP001225906"/>
    </source>
</evidence>